<keyword evidence="2 3" id="KW-0413">Isomerase</keyword>
<organism evidence="3 4">
    <name type="scientific">Pigmentiphaga humi</name>
    <dbReference type="NCBI Taxonomy" id="2478468"/>
    <lineage>
        <taxon>Bacteria</taxon>
        <taxon>Pseudomonadati</taxon>
        <taxon>Pseudomonadota</taxon>
        <taxon>Betaproteobacteria</taxon>
        <taxon>Burkholderiales</taxon>
        <taxon>Alcaligenaceae</taxon>
        <taxon>Pigmentiphaga</taxon>
    </lineage>
</organism>
<dbReference type="PANTHER" id="PTHR43709:SF3">
    <property type="entry name" value="ISOMERASE YBHH-RELATED"/>
    <property type="match status" value="1"/>
</dbReference>
<dbReference type="GO" id="GO:0016853">
    <property type="term" value="F:isomerase activity"/>
    <property type="evidence" value="ECO:0007669"/>
    <property type="project" value="UniProtKB-KW"/>
</dbReference>
<dbReference type="Gene3D" id="3.10.310.10">
    <property type="entry name" value="Diaminopimelate Epimerase, Chain A, domain 1"/>
    <property type="match status" value="2"/>
</dbReference>
<dbReference type="RefSeq" id="WP_124080498.1">
    <property type="nucleotide sequence ID" value="NZ_UWPJ01000024.1"/>
</dbReference>
<dbReference type="EC" id="5.3.2.8" evidence="3"/>
<evidence type="ECO:0000313" key="4">
    <source>
        <dbReference type="Proteomes" id="UP000277294"/>
    </source>
</evidence>
<dbReference type="InterPro" id="IPR007400">
    <property type="entry name" value="PrpF-like"/>
</dbReference>
<gene>
    <name evidence="3" type="primary">galD_2</name>
    <name evidence="3" type="ORF">PIGHUM_03113</name>
</gene>
<evidence type="ECO:0000256" key="1">
    <source>
        <dbReference type="ARBA" id="ARBA00007673"/>
    </source>
</evidence>
<dbReference type="PANTHER" id="PTHR43709">
    <property type="entry name" value="ACONITATE ISOMERASE-RELATED"/>
    <property type="match status" value="1"/>
</dbReference>
<dbReference type="NCBIfam" id="NF033377">
    <property type="entry name" value="OMA_tautomer"/>
    <property type="match status" value="1"/>
</dbReference>
<name>A0A3P4B416_9BURK</name>
<reference evidence="3 4" key="1">
    <citation type="submission" date="2018-10" db="EMBL/GenBank/DDBJ databases">
        <authorList>
            <person name="Criscuolo A."/>
        </authorList>
    </citation>
    <scope>NUCLEOTIDE SEQUENCE [LARGE SCALE GENOMIC DNA]</scope>
    <source>
        <strain evidence="3">DnA1</strain>
    </source>
</reference>
<proteinExistence type="inferred from homology"/>
<dbReference type="InterPro" id="IPR047687">
    <property type="entry name" value="OMA_tautomer-like"/>
</dbReference>
<dbReference type="Pfam" id="PF04303">
    <property type="entry name" value="PrpF"/>
    <property type="match status" value="1"/>
</dbReference>
<dbReference type="AlphaFoldDB" id="A0A3P4B416"/>
<evidence type="ECO:0000256" key="2">
    <source>
        <dbReference type="ARBA" id="ARBA00023235"/>
    </source>
</evidence>
<dbReference type="EMBL" id="UWPJ01000024">
    <property type="protein sequence ID" value="VCU71033.1"/>
    <property type="molecule type" value="Genomic_DNA"/>
</dbReference>
<dbReference type="SUPFAM" id="SSF54506">
    <property type="entry name" value="Diaminopimelate epimerase-like"/>
    <property type="match status" value="2"/>
</dbReference>
<comment type="similarity">
    <text evidence="1">Belongs to the PrpF family.</text>
</comment>
<sequence length="365" mass="37763">MQIKIPSVMMRGGTSRGPFFLASDLPEDPAARDQVLLAAMGSPHDYQVDGIGGATPFTSKVAIISPSKRPGIDVDYLFAQVLVKERMVDTKPNCGNILGAVGPFAIEAGLVAPSAGETVVRIFNVNTSAQVEAIVQTPDGQVTYEGDAAIDGVPGTAAPVKLNFQSAIGSVTGKLLPTGRPLDVIDGIEVSCVDVAMPMVLFSATQLGKTGHESAEELDADTALIARMEAIRRKAGELMGLGDVSGSVVPKIGLLAEPRHGGTISSRYFVPYSCHRAHAVTGALCVASACAVPGTIAARLSGLSAAPPQGVVSIEHPSGTIAIDLDVDLAGANPAIRRAALIRTARRLFEGNVLVPQAAWPGHRP</sequence>
<keyword evidence="4" id="KW-1185">Reference proteome</keyword>
<dbReference type="Proteomes" id="UP000277294">
    <property type="component" value="Unassembled WGS sequence"/>
</dbReference>
<accession>A0A3P4B416</accession>
<dbReference type="OrthoDB" id="9779763at2"/>
<protein>
    <submittedName>
        <fullName evidence="3">4-oxalomesaconate tautomerase</fullName>
        <ecNumber evidence="3">5.3.2.8</ecNumber>
    </submittedName>
</protein>
<evidence type="ECO:0000313" key="3">
    <source>
        <dbReference type="EMBL" id="VCU71033.1"/>
    </source>
</evidence>